<sequence>MIETPIAQEQYGNQGEAVSMPESAGVQWKSEENVAGKIQESVCESGYGSHGTATAGDPGQTCSESRGGSGQSGSGIPDSGVGCSEQSGASPHTQGAWNPGVGPQQTGAMPGQAAQYGPYMYNPGYYENPTFGHPMGGSPQYVHPGMGHHPGCFAHHTGMHWHPQQGPHFGANPGPGFGYAESGRHAGQGEQNYGQFADMVGKALQGQANPQDLLSGLLNLNFSGDQFWKGVIVGSVAALLVSSDSVRQAVTGALGGIFGKAQATTAQSEDKTGENAS</sequence>
<reference evidence="3" key="1">
    <citation type="submission" date="2012-06" db="EMBL/GenBank/DDBJ databases">
        <title>Complete sequence of chromosome of Desulfomonile tiedjei DSM 6799.</title>
        <authorList>
            <person name="Lucas S."/>
            <person name="Copeland A."/>
            <person name="Lapidus A."/>
            <person name="Glavina del Rio T."/>
            <person name="Dalin E."/>
            <person name="Tice H."/>
            <person name="Bruce D."/>
            <person name="Goodwin L."/>
            <person name="Pitluck S."/>
            <person name="Peters L."/>
            <person name="Ovchinnikova G."/>
            <person name="Zeytun A."/>
            <person name="Lu M."/>
            <person name="Kyrpides N."/>
            <person name="Mavromatis K."/>
            <person name="Ivanova N."/>
            <person name="Brettin T."/>
            <person name="Detter J.C."/>
            <person name="Han C."/>
            <person name="Larimer F."/>
            <person name="Land M."/>
            <person name="Hauser L."/>
            <person name="Markowitz V."/>
            <person name="Cheng J.-F."/>
            <person name="Hugenholtz P."/>
            <person name="Woyke T."/>
            <person name="Wu D."/>
            <person name="Spring S."/>
            <person name="Schroeder M."/>
            <person name="Brambilla E."/>
            <person name="Klenk H.-P."/>
            <person name="Eisen J.A."/>
        </authorList>
    </citation>
    <scope>NUCLEOTIDE SEQUENCE [LARGE SCALE GENOMIC DNA]</scope>
    <source>
        <strain evidence="3">ATCC 49306 / DSM 6799 / DCB-1</strain>
    </source>
</reference>
<gene>
    <name evidence="2" type="ordered locus">Desti_4194</name>
</gene>
<dbReference type="RefSeq" id="WP_014811952.1">
    <property type="nucleotide sequence ID" value="NC_018025.1"/>
</dbReference>
<accession>I4CB90</accession>
<dbReference type="AlphaFoldDB" id="I4CB90"/>
<keyword evidence="3" id="KW-1185">Reference proteome</keyword>
<proteinExistence type="predicted"/>
<dbReference type="KEGG" id="dti:Desti_4194"/>
<feature type="region of interest" description="Disordered" evidence="1">
    <location>
        <begin position="1"/>
        <end position="25"/>
    </location>
</feature>
<dbReference type="HOGENOM" id="CLU_1003743_0_0_7"/>
<organism evidence="2 3">
    <name type="scientific">Desulfomonile tiedjei (strain ATCC 49306 / DSM 6799 / DCB-1)</name>
    <dbReference type="NCBI Taxonomy" id="706587"/>
    <lineage>
        <taxon>Bacteria</taxon>
        <taxon>Pseudomonadati</taxon>
        <taxon>Thermodesulfobacteriota</taxon>
        <taxon>Desulfomonilia</taxon>
        <taxon>Desulfomonilales</taxon>
        <taxon>Desulfomonilaceae</taxon>
        <taxon>Desulfomonile</taxon>
    </lineage>
</organism>
<dbReference type="PATRIC" id="fig|706587.4.peg.4753"/>
<dbReference type="STRING" id="706587.Desti_4194"/>
<evidence type="ECO:0000313" key="2">
    <source>
        <dbReference type="EMBL" id="AFM26831.1"/>
    </source>
</evidence>
<evidence type="ECO:0000256" key="1">
    <source>
        <dbReference type="SAM" id="MobiDB-lite"/>
    </source>
</evidence>
<feature type="region of interest" description="Disordered" evidence="1">
    <location>
        <begin position="49"/>
        <end position="110"/>
    </location>
</feature>
<evidence type="ECO:0000313" key="3">
    <source>
        <dbReference type="Proteomes" id="UP000006055"/>
    </source>
</evidence>
<dbReference type="EMBL" id="CP003360">
    <property type="protein sequence ID" value="AFM26831.1"/>
    <property type="molecule type" value="Genomic_DNA"/>
</dbReference>
<evidence type="ECO:0008006" key="4">
    <source>
        <dbReference type="Google" id="ProtNLM"/>
    </source>
</evidence>
<protein>
    <recommendedName>
        <fullName evidence="4">YtxH domain-containing protein</fullName>
    </recommendedName>
</protein>
<feature type="compositionally biased region" description="Polar residues" evidence="1">
    <location>
        <begin position="84"/>
        <end position="96"/>
    </location>
</feature>
<dbReference type="eggNOG" id="ENOG5033HVI">
    <property type="taxonomic scope" value="Bacteria"/>
</dbReference>
<name>I4CB90_DESTA</name>
<dbReference type="Proteomes" id="UP000006055">
    <property type="component" value="Chromosome"/>
</dbReference>